<feature type="compositionally biased region" description="Polar residues" evidence="4">
    <location>
        <begin position="767"/>
        <end position="776"/>
    </location>
</feature>
<dbReference type="Gene3D" id="3.40.50.10190">
    <property type="entry name" value="BRCT domain"/>
    <property type="match status" value="1"/>
</dbReference>
<dbReference type="PANTHER" id="PTHR15321:SF3">
    <property type="entry name" value="TP53-BINDING PROTEIN 1"/>
    <property type="match status" value="1"/>
</dbReference>
<accession>A0AAD6HCM7</accession>
<feature type="region of interest" description="Disordered" evidence="4">
    <location>
        <begin position="1356"/>
        <end position="1384"/>
    </location>
</feature>
<feature type="compositionally biased region" description="Low complexity" evidence="4">
    <location>
        <begin position="1360"/>
        <end position="1371"/>
    </location>
</feature>
<keyword evidence="3" id="KW-0539">Nucleus</keyword>
<dbReference type="GO" id="GO:0000077">
    <property type="term" value="P:DNA damage checkpoint signaling"/>
    <property type="evidence" value="ECO:0007669"/>
    <property type="project" value="TreeGrafter"/>
</dbReference>
<dbReference type="GO" id="GO:0005634">
    <property type="term" value="C:nucleus"/>
    <property type="evidence" value="ECO:0007669"/>
    <property type="project" value="UniProtKB-SubCell"/>
</dbReference>
<sequence>METQDSIDIAHLQRVALGLQHDPSQRSVPSSVNLDSASKNQPNHPNYQPRSSHSNASPIADRLSSTGFSDIVNTPHNRDLGPSSHQRHATDPMNSTTSDQSKPTPISGPPSAAMDSANALPSDTQVVSQSVYDSIIQRNGESMYGVSQTGADGATLVTLHEGDSGHIDLLADLDSARHGTNIFPEQDEESNYDGSESSPLAYQPEFFPESQRFVTTTPGTAVRKIQTPRTSTTETPSLSRNPLAGDIESSGGGLMGLSQLFKATQAPSSPIVHGNLPELVSDRPSPNIPIQAARVANNMSSPLVQFARESSEPNLNYISMKESQSRRDRSLGERLTRSADDMQSDDPLDQEFNKESSFVENARRQRRLNEETAAQLAALKAPSRSSDRVASPESVIMHNDAAGSEEETEQEDEIAPQVPQSQELPESSEEDKENYNGPPPVIGTNSAHDRLSQALAMDSGPSSQVDAVMEDVVRTTQPNSMEGQHEDQSTGRSSQIMVKDSQQSPQPSPQSKPHDPEIEQQPSEMQLDPNPDNADNTNPSPARERLQSSPPPSLPVERLDPTVNTEQKNQDNDVVQNTSSNEIGRFSSSNPHGLPKTGPFSHSSQTAAGQKPSSMPSRITETPVHLRPSTGDMARLTSIPETSPSRNQNDWETQSHGNNPNNEDDDLPPMFPAGSAYGTSQVRGSQGRGALSSPVKTLQSQAQSQILSSPSGRQRRALTEIASDCSPQVEFKVGDIGMDFFTADDEHFSSVVHGSPSRPRKKRRGNLGQTFNTSDTAVPATPHALPPKTTAPIQESPAQKVSNETVHVPATTARRHSRPARRDANVWEPDSSPEQTIRRRKSRIQKLSTSKAQVDRQVPAEKNEPQPLQKPEVVILGSQSQRSVSQSYQSFELTELDFDSEDRPMSESNTANSPPTTPRAFTTSPESDEIAPRQVIAVWQGQKRAYYPGTYQGTSAGSSESKYTVQFEDSIPVEVVKGLVKRLEFRVGDGVKVDMPDVPKVTHIIRGFADKHTKEDLARAASRGYVPQTDIYGHASVIIGLKQRQSLPNGGLNSRDHVMKIPISKIYLDNNLWNRFKDRPFTYQPEPAPQAAASYPHTPSEKSCIALSPNIRFSRPTQPASGIFANMAFAVSFKEDKSAKIRIAKLITDNGGSILHVGFTQLFETSSIIPLDSPTKGSEKDESASSGLRLTSLAENVGFACLIADTYSRREKYMQALALGLPCLAGRWVEDCIASGRVIEWDVYLLPAGDSTYLDGATKSRMMIPTPPSEARLPETIAARPQLLKGKSVLIVTGRGKAEEKRKAYIFLTFALGASRVERVPDLEAAREVIEAQTEASLPCKWDLVYVEDADQASAKSMLTPTPKTQKATPTRGRKRKKSAAFNLPSSTNDFSPIARVVGNEFVCQSLILGKLLGD</sequence>
<evidence type="ECO:0000256" key="4">
    <source>
        <dbReference type="SAM" id="MobiDB-lite"/>
    </source>
</evidence>
<feature type="region of interest" description="Disordered" evidence="4">
    <location>
        <begin position="747"/>
        <end position="872"/>
    </location>
</feature>
<dbReference type="GO" id="GO:0045944">
    <property type="term" value="P:positive regulation of transcription by RNA polymerase II"/>
    <property type="evidence" value="ECO:0007669"/>
    <property type="project" value="TreeGrafter"/>
</dbReference>
<organism evidence="6 7">
    <name type="scientific">Penicillium malachiteum</name>
    <dbReference type="NCBI Taxonomy" id="1324776"/>
    <lineage>
        <taxon>Eukaryota</taxon>
        <taxon>Fungi</taxon>
        <taxon>Dikarya</taxon>
        <taxon>Ascomycota</taxon>
        <taxon>Pezizomycotina</taxon>
        <taxon>Eurotiomycetes</taxon>
        <taxon>Eurotiomycetidae</taxon>
        <taxon>Eurotiales</taxon>
        <taxon>Aspergillaceae</taxon>
        <taxon>Penicillium</taxon>
    </lineage>
</organism>
<feature type="region of interest" description="Disordered" evidence="4">
    <location>
        <begin position="377"/>
        <end position="715"/>
    </location>
</feature>
<dbReference type="Pfam" id="PF08605">
    <property type="entry name" value="Rad9_Rad53_bind"/>
    <property type="match status" value="1"/>
</dbReference>
<dbReference type="PROSITE" id="PS50172">
    <property type="entry name" value="BRCT"/>
    <property type="match status" value="1"/>
</dbReference>
<feature type="region of interest" description="Disordered" evidence="4">
    <location>
        <begin position="224"/>
        <end position="243"/>
    </location>
</feature>
<feature type="compositionally biased region" description="Polar residues" evidence="4">
    <location>
        <begin position="227"/>
        <end position="240"/>
    </location>
</feature>
<evidence type="ECO:0000259" key="5">
    <source>
        <dbReference type="PROSITE" id="PS50172"/>
    </source>
</evidence>
<dbReference type="InterPro" id="IPR001357">
    <property type="entry name" value="BRCT_dom"/>
</dbReference>
<reference evidence="6" key="1">
    <citation type="journal article" date="2023" name="IMA Fungus">
        <title>Comparative genomic study of the Penicillium genus elucidates a diverse pangenome and 15 lateral gene transfer events.</title>
        <authorList>
            <person name="Petersen C."/>
            <person name="Sorensen T."/>
            <person name="Nielsen M.R."/>
            <person name="Sondergaard T.E."/>
            <person name="Sorensen J.L."/>
            <person name="Fitzpatrick D.A."/>
            <person name="Frisvad J.C."/>
            <person name="Nielsen K.L."/>
        </authorList>
    </citation>
    <scope>NUCLEOTIDE SEQUENCE</scope>
    <source>
        <strain evidence="6">IBT 17514</strain>
    </source>
</reference>
<comment type="subcellular location">
    <subcellularLocation>
        <location evidence="1">Nucleus</location>
    </subcellularLocation>
</comment>
<proteinExistence type="predicted"/>
<feature type="compositionally biased region" description="Polar residues" evidence="4">
    <location>
        <begin position="639"/>
        <end position="657"/>
    </location>
</feature>
<protein>
    <recommendedName>
        <fullName evidence="5">BRCT domain-containing protein</fullName>
    </recommendedName>
</protein>
<feature type="compositionally biased region" description="Polar residues" evidence="4">
    <location>
        <begin position="906"/>
        <end position="925"/>
    </location>
</feature>
<feature type="compositionally biased region" description="Polar residues" evidence="4">
    <location>
        <begin position="562"/>
        <end position="591"/>
    </location>
</feature>
<feature type="domain" description="BRCT" evidence="5">
    <location>
        <begin position="1119"/>
        <end position="1246"/>
    </location>
</feature>
<dbReference type="GO" id="GO:0042393">
    <property type="term" value="F:histone binding"/>
    <property type="evidence" value="ECO:0007669"/>
    <property type="project" value="TreeGrafter"/>
</dbReference>
<feature type="region of interest" description="Disordered" evidence="4">
    <location>
        <begin position="321"/>
        <end position="365"/>
    </location>
</feature>
<dbReference type="PANTHER" id="PTHR15321">
    <property type="entry name" value="TUMOR SUPPRESSOR P53-BINDING PROTEIN 1"/>
    <property type="match status" value="1"/>
</dbReference>
<dbReference type="Proteomes" id="UP001215712">
    <property type="component" value="Unassembled WGS sequence"/>
</dbReference>
<dbReference type="InterPro" id="IPR047252">
    <property type="entry name" value="TP53BP1-like"/>
</dbReference>
<reference evidence="6" key="2">
    <citation type="submission" date="2023-01" db="EMBL/GenBank/DDBJ databases">
        <authorList>
            <person name="Petersen C."/>
        </authorList>
    </citation>
    <scope>NUCLEOTIDE SEQUENCE</scope>
    <source>
        <strain evidence="6">IBT 17514</strain>
    </source>
</reference>
<feature type="compositionally biased region" description="Polar residues" evidence="4">
    <location>
        <begin position="600"/>
        <end position="620"/>
    </location>
</feature>
<feature type="compositionally biased region" description="Polar residues" evidence="4">
    <location>
        <begin position="791"/>
        <end position="805"/>
    </location>
</feature>
<dbReference type="SUPFAM" id="SSF52113">
    <property type="entry name" value="BRCT domain"/>
    <property type="match status" value="1"/>
</dbReference>
<evidence type="ECO:0000313" key="7">
    <source>
        <dbReference type="Proteomes" id="UP001215712"/>
    </source>
</evidence>
<dbReference type="EMBL" id="JAQJAN010000019">
    <property type="protein sequence ID" value="KAJ5709022.1"/>
    <property type="molecule type" value="Genomic_DNA"/>
</dbReference>
<feature type="compositionally biased region" description="Acidic residues" evidence="4">
    <location>
        <begin position="403"/>
        <end position="414"/>
    </location>
</feature>
<gene>
    <name evidence="6" type="ORF">N7493_010356</name>
</gene>
<feature type="compositionally biased region" description="Polar residues" evidence="4">
    <location>
        <begin position="92"/>
        <end position="104"/>
    </location>
</feature>
<name>A0AAD6HCM7_9EURO</name>
<dbReference type="SMART" id="SM00292">
    <property type="entry name" value="BRCT"/>
    <property type="match status" value="1"/>
</dbReference>
<keyword evidence="2" id="KW-0227">DNA damage</keyword>
<feature type="compositionally biased region" description="Low complexity" evidence="4">
    <location>
        <begin position="699"/>
        <end position="711"/>
    </location>
</feature>
<evidence type="ECO:0000256" key="1">
    <source>
        <dbReference type="ARBA" id="ARBA00004123"/>
    </source>
</evidence>
<feature type="compositionally biased region" description="Low complexity" evidence="4">
    <location>
        <begin position="501"/>
        <end position="511"/>
    </location>
</feature>
<feature type="region of interest" description="Disordered" evidence="4">
    <location>
        <begin position="898"/>
        <end position="927"/>
    </location>
</feature>
<evidence type="ECO:0000313" key="6">
    <source>
        <dbReference type="EMBL" id="KAJ5709022.1"/>
    </source>
</evidence>
<comment type="caution">
    <text evidence="6">The sequence shown here is derived from an EMBL/GenBank/DDBJ whole genome shotgun (WGS) entry which is preliminary data.</text>
</comment>
<feature type="region of interest" description="Disordered" evidence="4">
    <location>
        <begin position="18"/>
        <end position="125"/>
    </location>
</feature>
<feature type="compositionally biased region" description="Low complexity" evidence="4">
    <location>
        <begin position="528"/>
        <end position="541"/>
    </location>
</feature>
<feature type="compositionally biased region" description="Low complexity" evidence="4">
    <location>
        <begin position="416"/>
        <end position="425"/>
    </location>
</feature>
<evidence type="ECO:0000256" key="2">
    <source>
        <dbReference type="ARBA" id="ARBA00022763"/>
    </source>
</evidence>
<dbReference type="Gene3D" id="2.30.30.140">
    <property type="match status" value="1"/>
</dbReference>
<feature type="compositionally biased region" description="Basic and acidic residues" evidence="4">
    <location>
        <begin position="323"/>
        <end position="340"/>
    </location>
</feature>
<dbReference type="InterPro" id="IPR036420">
    <property type="entry name" value="BRCT_dom_sf"/>
</dbReference>
<dbReference type="CDD" id="cd17745">
    <property type="entry name" value="BRCT_p53bp1_rpt1"/>
    <property type="match status" value="1"/>
</dbReference>
<keyword evidence="7" id="KW-1185">Reference proteome</keyword>
<dbReference type="InterPro" id="IPR013914">
    <property type="entry name" value="Rad9_Rad53-bd_dom_fun"/>
</dbReference>
<dbReference type="FunFam" id="3.40.50.10190:FF:000083">
    <property type="entry name" value="DNA damage repair protein (Rad9)"/>
    <property type="match status" value="1"/>
</dbReference>
<feature type="compositionally biased region" description="Polar residues" evidence="4">
    <location>
        <begin position="25"/>
        <end position="75"/>
    </location>
</feature>
<evidence type="ECO:0000256" key="3">
    <source>
        <dbReference type="ARBA" id="ARBA00023242"/>
    </source>
</evidence>
<dbReference type="InterPro" id="IPR047249">
    <property type="entry name" value="BRCT_p53bp1-like_rpt1"/>
</dbReference>